<feature type="transmembrane region" description="Helical" evidence="1">
    <location>
        <begin position="65"/>
        <end position="86"/>
    </location>
</feature>
<dbReference type="EMBL" id="CZCZ02000013">
    <property type="protein sequence ID" value="CAC5343261.1"/>
    <property type="molecule type" value="Genomic_DNA"/>
</dbReference>
<keyword evidence="1" id="KW-1133">Transmembrane helix</keyword>
<evidence type="ECO:0000313" key="3">
    <source>
        <dbReference type="EMBL" id="CAC5343261.1"/>
    </source>
</evidence>
<gene>
    <name evidence="3" type="ORF">PLAN_30478</name>
</gene>
<feature type="transmembrane region" description="Helical" evidence="1">
    <location>
        <begin position="293"/>
        <end position="310"/>
    </location>
</feature>
<keyword evidence="1" id="KW-0472">Membrane</keyword>
<name>A0A6J7ZKQ6_PLARU</name>
<comment type="caution">
    <text evidence="3">The sequence shown here is derived from an EMBL/GenBank/DDBJ whole genome shotgun (WGS) entry which is preliminary data.</text>
</comment>
<feature type="transmembrane region" description="Helical" evidence="1">
    <location>
        <begin position="132"/>
        <end position="150"/>
    </location>
</feature>
<proteinExistence type="predicted"/>
<feature type="transmembrane region" description="Helical" evidence="1">
    <location>
        <begin position="98"/>
        <end position="120"/>
    </location>
</feature>
<dbReference type="EMBL" id="LR812490">
    <property type="protein sequence ID" value="CAC5343261.1"/>
    <property type="molecule type" value="Genomic_DNA"/>
</dbReference>
<evidence type="ECO:0000259" key="2">
    <source>
        <dbReference type="Pfam" id="PF16401"/>
    </source>
</evidence>
<feature type="transmembrane region" description="Helical" evidence="1">
    <location>
        <begin position="348"/>
        <end position="367"/>
    </location>
</feature>
<feature type="transmembrane region" description="Helical" evidence="1">
    <location>
        <begin position="379"/>
        <end position="399"/>
    </location>
</feature>
<feature type="transmembrane region" description="Helical" evidence="1">
    <location>
        <begin position="456"/>
        <end position="477"/>
    </location>
</feature>
<feature type="transmembrane region" description="Helical" evidence="1">
    <location>
        <begin position="317"/>
        <end position="336"/>
    </location>
</feature>
<evidence type="ECO:0000256" key="1">
    <source>
        <dbReference type="SAM" id="Phobius"/>
    </source>
</evidence>
<organism evidence="3 4">
    <name type="scientific">Planktothrix rubescens CCAP 1459/22</name>
    <dbReference type="NCBI Taxonomy" id="329571"/>
    <lineage>
        <taxon>Bacteria</taxon>
        <taxon>Bacillati</taxon>
        <taxon>Cyanobacteriota</taxon>
        <taxon>Cyanophyceae</taxon>
        <taxon>Oscillatoriophycideae</taxon>
        <taxon>Oscillatoriales</taxon>
        <taxon>Microcoleaceae</taxon>
        <taxon>Planktothrix</taxon>
    </lineage>
</organism>
<feature type="transmembrane region" description="Helical" evidence="1">
    <location>
        <begin position="419"/>
        <end position="435"/>
    </location>
</feature>
<reference evidence="3" key="1">
    <citation type="submission" date="2020-05" db="EMBL/GenBank/DDBJ databases">
        <authorList>
            <consortium name="Genoscope - CEA"/>
            <person name="William W."/>
        </authorList>
    </citation>
    <scope>NUCLEOTIDE SEQUENCE [LARGE SCALE GENOMIC DNA]</scope>
    <source>
        <strain evidence="3">PCC 7821</strain>
    </source>
</reference>
<keyword evidence="4" id="KW-1185">Reference proteome</keyword>
<dbReference type="Pfam" id="PF16401">
    <property type="entry name" value="DUF5009"/>
    <property type="match status" value="1"/>
</dbReference>
<accession>A0A6J7ZKQ6</accession>
<dbReference type="PANTHER" id="PTHR31061">
    <property type="entry name" value="LD22376P"/>
    <property type="match status" value="1"/>
</dbReference>
<dbReference type="RefSeq" id="WP_026796483.1">
    <property type="nucleotide sequence ID" value="NZ_LR812490.1"/>
</dbReference>
<dbReference type="AlphaFoldDB" id="A0A6J7ZKQ6"/>
<feature type="transmembrane region" description="Helical" evidence="1">
    <location>
        <begin position="20"/>
        <end position="45"/>
    </location>
</feature>
<evidence type="ECO:0000313" key="4">
    <source>
        <dbReference type="Proteomes" id="UP000196521"/>
    </source>
</evidence>
<feature type="domain" description="DUF5009" evidence="2">
    <location>
        <begin position="14"/>
        <end position="274"/>
    </location>
</feature>
<sequence length="479" mass="54732">MKLLYQYRSNIKRIDALDALRGLAVLAMVLSGVIPFNGTLPPWMYHAQFPPPNHQFNPKVSGLTWVDLVFPIFLFSLGIAIPLALSRRLSQGWKTFDIIIGILKRGFLLATFAIVLQHFRPTVISPETNSEKWQLALIGFMILFLMFVQLPKFIPKWLNLALNLMGWGAAIAILTQIQYPHDPKFPQFSLYRSDIILLVLTNIIIFTSFIWLVTRNYPQFRIGLLGVLLGLILSKSAGGWITDILSISPIPWLYKFEYLKYLFVAIPGTFVGEEILNYQEVDDQDIPKNWNQYRLIGIVIVMGIIILNVIIGLQSRLLPQTTGISLILLIFGYRLVNEPNHPLEMLLYQMYQWGMYGLILGLAFEPYQGGIKKDPATMSYFFITTAIAIFLLIILTILIDGFQQKPWFQLFIDTGKNPMIGYIAFANLLWPILELKGWTTKIEALTNTPTLGFLRGLSYTLIIALFVSLCTRLKLFWKT</sequence>
<keyword evidence="1" id="KW-0812">Transmembrane</keyword>
<dbReference type="PANTHER" id="PTHR31061:SF24">
    <property type="entry name" value="LD22376P"/>
    <property type="match status" value="1"/>
</dbReference>
<feature type="transmembrane region" description="Helical" evidence="1">
    <location>
        <begin position="157"/>
        <end position="175"/>
    </location>
</feature>
<protein>
    <recommendedName>
        <fullName evidence="2">DUF5009 domain-containing protein</fullName>
    </recommendedName>
</protein>
<feature type="transmembrane region" description="Helical" evidence="1">
    <location>
        <begin position="195"/>
        <end position="213"/>
    </location>
</feature>
<dbReference type="Proteomes" id="UP000196521">
    <property type="component" value="Chromosome"/>
</dbReference>
<feature type="transmembrane region" description="Helical" evidence="1">
    <location>
        <begin position="220"/>
        <end position="241"/>
    </location>
</feature>
<dbReference type="InterPro" id="IPR032176">
    <property type="entry name" value="DUF5009"/>
</dbReference>